<dbReference type="Pfam" id="PF09837">
    <property type="entry name" value="DUF2064"/>
    <property type="match status" value="1"/>
</dbReference>
<comment type="caution">
    <text evidence="1">The sequence shown here is derived from an EMBL/GenBank/DDBJ whole genome shotgun (WGS) entry which is preliminary data.</text>
</comment>
<protein>
    <submittedName>
        <fullName evidence="1">Glycosyltransferase</fullName>
    </submittedName>
</protein>
<dbReference type="SUPFAM" id="SSF53448">
    <property type="entry name" value="Nucleotide-diphospho-sugar transferases"/>
    <property type="match status" value="1"/>
</dbReference>
<dbReference type="NCBIfam" id="TIGR04282">
    <property type="entry name" value="glyco_like_cofC"/>
    <property type="match status" value="1"/>
</dbReference>
<dbReference type="InterPro" id="IPR029044">
    <property type="entry name" value="Nucleotide-diphossugar_trans"/>
</dbReference>
<evidence type="ECO:0000313" key="2">
    <source>
        <dbReference type="Proteomes" id="UP000306973"/>
    </source>
</evidence>
<dbReference type="OrthoDB" id="9798250at2"/>
<dbReference type="PANTHER" id="PTHR36529:SF1">
    <property type="entry name" value="GLYCOSYLTRANSFERASE"/>
    <property type="match status" value="1"/>
</dbReference>
<organism evidence="1 2">
    <name type="scientific">Halomonas urmiana</name>
    <dbReference type="NCBI Taxonomy" id="490901"/>
    <lineage>
        <taxon>Bacteria</taxon>
        <taxon>Pseudomonadati</taxon>
        <taxon>Pseudomonadota</taxon>
        <taxon>Gammaproteobacteria</taxon>
        <taxon>Oceanospirillales</taxon>
        <taxon>Halomonadaceae</taxon>
        <taxon>Halomonas</taxon>
    </lineage>
</organism>
<gene>
    <name evidence="1" type="ORF">FEI13_07415</name>
</gene>
<name>A0A5R8MII3_9GAMM</name>
<dbReference type="InterPro" id="IPR018641">
    <property type="entry name" value="Trfase_1_rSAM/seldom-assoc"/>
</dbReference>
<accession>A0A5R8MII3</accession>
<dbReference type="Gene3D" id="3.90.550.10">
    <property type="entry name" value="Spore Coat Polysaccharide Biosynthesis Protein SpsA, Chain A"/>
    <property type="match status" value="1"/>
</dbReference>
<keyword evidence="2" id="KW-1185">Reference proteome</keyword>
<dbReference type="RefSeq" id="WP_138180912.1">
    <property type="nucleotide sequence ID" value="NZ_VBUI01000009.1"/>
</dbReference>
<dbReference type="PANTHER" id="PTHR36529">
    <property type="entry name" value="SLL1095 PROTEIN"/>
    <property type="match status" value="1"/>
</dbReference>
<dbReference type="AlphaFoldDB" id="A0A5R8MII3"/>
<proteinExistence type="predicted"/>
<keyword evidence="1" id="KW-0808">Transferase</keyword>
<dbReference type="GO" id="GO:0016740">
    <property type="term" value="F:transferase activity"/>
    <property type="evidence" value="ECO:0007669"/>
    <property type="project" value="UniProtKB-KW"/>
</dbReference>
<sequence>MCADARGDFPLALLAKAPIPGRAKTRLIPALGAEGACRLHERLLRHALATALAATSPERITLWTALEHDHPLFGELAARHGITLRAQPEGDLGARMFHALAAMDAPGMLIGSDCPALTPTLLQRCRAALGEAEGVFVPVEDGGYALVGVRRAERRLFRAIDWGTDRVMAQTRERVEALGWRLACPARLWDVDRPEDLPRLARLGDSLGICFFDHRLDERLDDRLDARLVDGK</sequence>
<dbReference type="Proteomes" id="UP000306973">
    <property type="component" value="Unassembled WGS sequence"/>
</dbReference>
<dbReference type="EMBL" id="VBUI01000009">
    <property type="protein sequence ID" value="TLF51763.1"/>
    <property type="molecule type" value="Genomic_DNA"/>
</dbReference>
<reference evidence="1 2" key="1">
    <citation type="journal article" date="2007" name="Int. J. Syst. Evol. Microbiol.">
        <title>Halomonas saccharevitans sp. nov., Halomonas arcis sp. nov. and Halomonas subterranea sp. nov., halophilic bacteria isolated from hypersaline environments of China.</title>
        <authorList>
            <person name="Xu X.W."/>
            <person name="Wu Y.H."/>
            <person name="Zhou Z."/>
            <person name="Wang C.S."/>
            <person name="Zhou Y.G."/>
            <person name="Zhang H.B."/>
            <person name="Wang Y."/>
            <person name="Wu M."/>
        </authorList>
    </citation>
    <scope>NUCLEOTIDE SEQUENCE [LARGE SCALE GENOMIC DNA]</scope>
    <source>
        <strain evidence="1 2">TBZ3</strain>
    </source>
</reference>
<evidence type="ECO:0000313" key="1">
    <source>
        <dbReference type="EMBL" id="TLF51763.1"/>
    </source>
</evidence>